<evidence type="ECO:0000313" key="2">
    <source>
        <dbReference type="EMBL" id="ROL55610.1"/>
    </source>
</evidence>
<evidence type="ECO:0000256" key="1">
    <source>
        <dbReference type="SAM" id="MobiDB-lite"/>
    </source>
</evidence>
<name>A0A3N0ZB07_ANAGA</name>
<protein>
    <submittedName>
        <fullName evidence="2">Uncharacterized protein</fullName>
    </submittedName>
</protein>
<keyword evidence="3" id="KW-1185">Reference proteome</keyword>
<feature type="region of interest" description="Disordered" evidence="1">
    <location>
        <begin position="227"/>
        <end position="293"/>
    </location>
</feature>
<sequence>MVAELTVQSKDDATSEKKQKSQPASEFTDESYEIQALKKEVKKLRQQVKVLTVQPTPKAEKEMASKGNQACPVKFTRSKTRQCTLLRDTGTADVPMEGSYEEDEVSSQDEGVDAHIPLETLEELRRLPGSQNKRYVPQERVSIPVDGEPFRSCDNSEERVILSAEDPGQKQIYDTLRSEGLVNETTQEVERPNTPVVEGNNLPFPEEPDARAVSTFSGSEVNQKALRVTGKARSSSGNEGHIVTTDSTPGDQKSPEFLCCCAGGPTADRARRSRDVSSYRGTHRVLENTRPAT</sequence>
<reference evidence="2 3" key="1">
    <citation type="submission" date="2018-10" db="EMBL/GenBank/DDBJ databases">
        <title>Genome assembly for a Yunnan-Guizhou Plateau 3E fish, Anabarilius grahami (Regan), and its evolutionary and genetic applications.</title>
        <authorList>
            <person name="Jiang W."/>
        </authorList>
    </citation>
    <scope>NUCLEOTIDE SEQUENCE [LARGE SCALE GENOMIC DNA]</scope>
    <source>
        <strain evidence="2">AG-KIZ</strain>
        <tissue evidence="2">Muscle</tissue>
    </source>
</reference>
<comment type="caution">
    <text evidence="2">The sequence shown here is derived from an EMBL/GenBank/DDBJ whole genome shotgun (WGS) entry which is preliminary data.</text>
</comment>
<proteinExistence type="predicted"/>
<dbReference type="Proteomes" id="UP000281406">
    <property type="component" value="Unassembled WGS sequence"/>
</dbReference>
<accession>A0A3N0ZB07</accession>
<feature type="compositionally biased region" description="Acidic residues" evidence="1">
    <location>
        <begin position="99"/>
        <end position="111"/>
    </location>
</feature>
<feature type="compositionally biased region" description="Basic and acidic residues" evidence="1">
    <location>
        <begin position="9"/>
        <end position="19"/>
    </location>
</feature>
<feature type="region of interest" description="Disordered" evidence="1">
    <location>
        <begin position="1"/>
        <end position="31"/>
    </location>
</feature>
<organism evidence="2 3">
    <name type="scientific">Anabarilius grahami</name>
    <name type="common">Kanglang fish</name>
    <name type="synonym">Barilius grahami</name>
    <dbReference type="NCBI Taxonomy" id="495550"/>
    <lineage>
        <taxon>Eukaryota</taxon>
        <taxon>Metazoa</taxon>
        <taxon>Chordata</taxon>
        <taxon>Craniata</taxon>
        <taxon>Vertebrata</taxon>
        <taxon>Euteleostomi</taxon>
        <taxon>Actinopterygii</taxon>
        <taxon>Neopterygii</taxon>
        <taxon>Teleostei</taxon>
        <taxon>Ostariophysi</taxon>
        <taxon>Cypriniformes</taxon>
        <taxon>Xenocyprididae</taxon>
        <taxon>Xenocypridinae</taxon>
        <taxon>Xenocypridinae incertae sedis</taxon>
        <taxon>Anabarilius</taxon>
    </lineage>
</organism>
<feature type="region of interest" description="Disordered" evidence="1">
    <location>
        <begin position="86"/>
        <end position="111"/>
    </location>
</feature>
<feature type="compositionally biased region" description="Basic and acidic residues" evidence="1">
    <location>
        <begin position="268"/>
        <end position="277"/>
    </location>
</feature>
<evidence type="ECO:0000313" key="3">
    <source>
        <dbReference type="Proteomes" id="UP000281406"/>
    </source>
</evidence>
<dbReference type="AlphaFoldDB" id="A0A3N0ZB07"/>
<gene>
    <name evidence="2" type="ORF">DPX16_23627</name>
</gene>
<feature type="compositionally biased region" description="Polar residues" evidence="1">
    <location>
        <begin position="232"/>
        <end position="251"/>
    </location>
</feature>
<feature type="region of interest" description="Disordered" evidence="1">
    <location>
        <begin position="179"/>
        <end position="207"/>
    </location>
</feature>
<dbReference type="EMBL" id="RJVU01000082">
    <property type="protein sequence ID" value="ROL55610.1"/>
    <property type="molecule type" value="Genomic_DNA"/>
</dbReference>